<reference evidence="1" key="1">
    <citation type="submission" date="2021-04" db="EMBL/GenBank/DDBJ databases">
        <title>Sequencing of actinobacteria type strains.</title>
        <authorList>
            <person name="Nguyen G.-S."/>
            <person name="Wentzel A."/>
        </authorList>
    </citation>
    <scope>NUCLEOTIDE SEQUENCE</scope>
    <source>
        <strain evidence="1">DSM 42095</strain>
    </source>
</reference>
<organism evidence="1 2">
    <name type="scientific">Streptomyces daliensis</name>
    <dbReference type="NCBI Taxonomy" id="299421"/>
    <lineage>
        <taxon>Bacteria</taxon>
        <taxon>Bacillati</taxon>
        <taxon>Actinomycetota</taxon>
        <taxon>Actinomycetes</taxon>
        <taxon>Kitasatosporales</taxon>
        <taxon>Streptomycetaceae</taxon>
        <taxon>Streptomyces</taxon>
    </lineage>
</organism>
<evidence type="ECO:0000313" key="1">
    <source>
        <dbReference type="EMBL" id="MBR7674571.1"/>
    </source>
</evidence>
<dbReference type="InterPro" id="IPR025591">
    <property type="entry name" value="RloB"/>
</dbReference>
<dbReference type="EMBL" id="JAGSMN010000359">
    <property type="protein sequence ID" value="MBR7674571.1"/>
    <property type="molecule type" value="Genomic_DNA"/>
</dbReference>
<keyword evidence="2" id="KW-1185">Reference proteome</keyword>
<comment type="caution">
    <text evidence="1">The sequence shown here is derived from an EMBL/GenBank/DDBJ whole genome shotgun (WGS) entry which is preliminary data.</text>
</comment>
<protein>
    <submittedName>
        <fullName evidence="1">RloB domain-containing protein</fullName>
    </submittedName>
</protein>
<name>A0A8T4IQH4_9ACTN</name>
<sequence>MAHTKGKDSLGPAHKPGRRRKVVHVFTEGKVTEPEYIKIVRDRAGVTGVEVRIANASAPGSQRKPVKLVEAAVRLMCEETRNAKRSKLEKKFWPAVWCLFDRDQHDSIESAMKQADEAGVRVAFSHPCFEVWRLLHHKHVTGTFGGVCDMAAARLPFANSVANLKAVLPEQIPEGSYAEAKQRALKMNAGHEEHVPKVLRDPYTDVFDFVEQGMGVTSY</sequence>
<evidence type="ECO:0000313" key="2">
    <source>
        <dbReference type="Proteomes" id="UP000675554"/>
    </source>
</evidence>
<proteinExistence type="predicted"/>
<gene>
    <name evidence="1" type="ORF">KDA82_16410</name>
</gene>
<dbReference type="AlphaFoldDB" id="A0A8T4IQH4"/>
<dbReference type="Proteomes" id="UP000675554">
    <property type="component" value="Unassembled WGS sequence"/>
</dbReference>
<accession>A0A8T4IQH4</accession>
<dbReference type="Pfam" id="PF13707">
    <property type="entry name" value="RloB"/>
    <property type="match status" value="1"/>
</dbReference>